<organism evidence="4 5">
    <name type="scientific">Carex littledalei</name>
    <dbReference type="NCBI Taxonomy" id="544730"/>
    <lineage>
        <taxon>Eukaryota</taxon>
        <taxon>Viridiplantae</taxon>
        <taxon>Streptophyta</taxon>
        <taxon>Embryophyta</taxon>
        <taxon>Tracheophyta</taxon>
        <taxon>Spermatophyta</taxon>
        <taxon>Magnoliopsida</taxon>
        <taxon>Liliopsida</taxon>
        <taxon>Poales</taxon>
        <taxon>Cyperaceae</taxon>
        <taxon>Cyperoideae</taxon>
        <taxon>Cariceae</taxon>
        <taxon>Carex</taxon>
        <taxon>Carex subgen. Euthyceras</taxon>
    </lineage>
</organism>
<dbReference type="PANTHER" id="PTHR24189">
    <property type="entry name" value="MYOTROPHIN"/>
    <property type="match status" value="1"/>
</dbReference>
<evidence type="ECO:0000256" key="2">
    <source>
        <dbReference type="ARBA" id="ARBA00023043"/>
    </source>
</evidence>
<dbReference type="Proteomes" id="UP000623129">
    <property type="component" value="Unassembled WGS sequence"/>
</dbReference>
<gene>
    <name evidence="4" type="ORF">FCM35_KLT00855</name>
</gene>
<reference evidence="4" key="1">
    <citation type="submission" date="2020-01" db="EMBL/GenBank/DDBJ databases">
        <title>Genome sequence of Kobresia littledalei, the first chromosome-level genome in the family Cyperaceae.</title>
        <authorList>
            <person name="Qu G."/>
        </authorList>
    </citation>
    <scope>NUCLEOTIDE SEQUENCE</scope>
    <source>
        <strain evidence="4">C.B.Clarke</strain>
        <tissue evidence="4">Leaf</tissue>
    </source>
</reference>
<sequence>MGSWPSENKIANSLKSQLCERREEEVRRRGGAGTGILLKSVRCAQILLEAGGNVDALDKKKNTALHYAAGYGCKECVTLLLEHGAAV</sequence>
<evidence type="ECO:0000313" key="4">
    <source>
        <dbReference type="EMBL" id="KAF3333164.1"/>
    </source>
</evidence>
<dbReference type="PROSITE" id="PS50088">
    <property type="entry name" value="ANK_REPEAT"/>
    <property type="match status" value="1"/>
</dbReference>
<evidence type="ECO:0000256" key="1">
    <source>
        <dbReference type="ARBA" id="ARBA00022737"/>
    </source>
</evidence>
<proteinExistence type="predicted"/>
<dbReference type="InterPro" id="IPR050745">
    <property type="entry name" value="Multifunctional_regulatory"/>
</dbReference>
<dbReference type="PANTHER" id="PTHR24189:SF50">
    <property type="entry name" value="ANKYRIN REPEAT AND SOCS BOX PROTEIN 2"/>
    <property type="match status" value="1"/>
</dbReference>
<evidence type="ECO:0000313" key="5">
    <source>
        <dbReference type="Proteomes" id="UP000623129"/>
    </source>
</evidence>
<keyword evidence="5" id="KW-1185">Reference proteome</keyword>
<protein>
    <submittedName>
        <fullName evidence="4">Ankyrin repeat domain-containing protein 2</fullName>
    </submittedName>
</protein>
<dbReference type="PROSITE" id="PS50297">
    <property type="entry name" value="ANK_REP_REGION"/>
    <property type="match status" value="1"/>
</dbReference>
<dbReference type="InterPro" id="IPR036770">
    <property type="entry name" value="Ankyrin_rpt-contain_sf"/>
</dbReference>
<name>A0A833VT82_9POAL</name>
<dbReference type="OrthoDB" id="1106290at2759"/>
<keyword evidence="1" id="KW-0677">Repeat</keyword>
<dbReference type="Gene3D" id="1.25.40.20">
    <property type="entry name" value="Ankyrin repeat-containing domain"/>
    <property type="match status" value="1"/>
</dbReference>
<feature type="repeat" description="ANK" evidence="3">
    <location>
        <begin position="60"/>
        <end position="87"/>
    </location>
</feature>
<dbReference type="InterPro" id="IPR002110">
    <property type="entry name" value="Ankyrin_rpt"/>
</dbReference>
<accession>A0A833VT82</accession>
<dbReference type="AlphaFoldDB" id="A0A833VT82"/>
<comment type="caution">
    <text evidence="4">The sequence shown here is derived from an EMBL/GenBank/DDBJ whole genome shotgun (WGS) entry which is preliminary data.</text>
</comment>
<dbReference type="SUPFAM" id="SSF48403">
    <property type="entry name" value="Ankyrin repeat"/>
    <property type="match status" value="1"/>
</dbReference>
<dbReference type="EMBL" id="SWLB01000010">
    <property type="protein sequence ID" value="KAF3333164.1"/>
    <property type="molecule type" value="Genomic_DNA"/>
</dbReference>
<evidence type="ECO:0000256" key="3">
    <source>
        <dbReference type="PROSITE-ProRule" id="PRU00023"/>
    </source>
</evidence>
<dbReference type="Pfam" id="PF12796">
    <property type="entry name" value="Ank_2"/>
    <property type="match status" value="1"/>
</dbReference>
<keyword evidence="2 3" id="KW-0040">ANK repeat</keyword>